<reference evidence="7 8" key="1">
    <citation type="submission" date="2016-09" db="EMBL/GenBank/DDBJ databases">
        <title>Metabolic pathway, cell adaptation mechanisms and a novel monoxygenase revealed through proteogenomic-transcription analysis of a Sphingomonas haloaromaticamans strain degrading the fungicide ortho-phenylphenol.</title>
        <authorList>
            <person name="Perruchon C."/>
            <person name="Papadopoulou E.S."/>
            <person name="Rousidou C."/>
            <person name="Vasileiadis S."/>
            <person name="Tanou G."/>
            <person name="Amoutzias G."/>
            <person name="Molassiotis A."/>
            <person name="Karpouzas D.G."/>
        </authorList>
    </citation>
    <scope>NUCLEOTIDE SEQUENCE [LARGE SCALE GENOMIC DNA]</scope>
    <source>
        <strain evidence="7 8">P3</strain>
    </source>
</reference>
<dbReference type="InterPro" id="IPR002591">
    <property type="entry name" value="Phosphodiest/P_Trfase"/>
</dbReference>
<feature type="chain" id="PRO_5010229362" evidence="6">
    <location>
        <begin position="24"/>
        <end position="551"/>
    </location>
</feature>
<dbReference type="EMBL" id="MIPT01000001">
    <property type="protein sequence ID" value="OHT19550.1"/>
    <property type="molecule type" value="Genomic_DNA"/>
</dbReference>
<accession>A0A1S1HG94</accession>
<keyword evidence="7" id="KW-0378">Hydrolase</keyword>
<evidence type="ECO:0000256" key="4">
    <source>
        <dbReference type="PIRSR" id="PIRSR031924-50"/>
    </source>
</evidence>
<feature type="active site" description="Phosphothreonine intermediate" evidence="4">
    <location>
        <position position="81"/>
    </location>
</feature>
<dbReference type="Gene3D" id="3.40.720.10">
    <property type="entry name" value="Alkaline Phosphatase, subunit A"/>
    <property type="match status" value="1"/>
</dbReference>
<dbReference type="InterPro" id="IPR026263">
    <property type="entry name" value="Alkaline_phosphatase_prok"/>
</dbReference>
<dbReference type="PIRSF" id="PIRSF031924">
    <property type="entry name" value="Pi-irrepressible_AP"/>
    <property type="match status" value="1"/>
</dbReference>
<keyword evidence="3 6" id="KW-0732">Signal</keyword>
<name>A0A1S1HG94_9SPHN</name>
<dbReference type="GO" id="GO:0004035">
    <property type="term" value="F:alkaline phosphatase activity"/>
    <property type="evidence" value="ECO:0007669"/>
    <property type="project" value="UniProtKB-EC"/>
</dbReference>
<evidence type="ECO:0000313" key="7">
    <source>
        <dbReference type="EMBL" id="OHT19550.1"/>
    </source>
</evidence>
<feature type="binding site" evidence="5">
    <location>
        <position position="102"/>
    </location>
    <ligand>
        <name>substrate</name>
    </ligand>
</feature>
<dbReference type="CDD" id="cd16016">
    <property type="entry name" value="AP-SPAP"/>
    <property type="match status" value="1"/>
</dbReference>
<sequence length="551" mass="59076">MKLWQKVTMAAATAAMLPAAAQADGAAAQPSRPKLLVAISVDQFSADLFAEYRQHYTGGMKRLANAIVFPAGYQSHAATETCPGHSTILTGSRPGRTGIVANNWYDLSLPRADKKVYCSEDPSAPGSDSDHYVVSPLYLKAQTLGDRMKAADPGSRVVAVAGKDRAAVMMGGHVTDQMWFWGGKSYVTLPDRKDRPVPAAIGPINARVAALVAKPGKAELPAMCRSRSVAVPIGQGKQVGVLADRKAEDFKGFRAAADFDAATTDLAIGLLDELKLGRGAGTDVLTIGLSATDYVGHTYGTEGAEMCAQMVALDNNVGRILAALDATKVPYAVVLTADHGGHDLTERTRQRGFAYAERVDPKLNPAAYSEIMAREFNLSLKDDLIHGDGPFGDWYLSREIPADVRPRLLAALKARLLAHRQVAEVFTADDMRRLPMPQPPVEEWSLAERTRASFDPERSGDLIVLLKPKVMPIADPTRGFVATHGSPWQNDRRVPILFYRPGATGFEQPLSVETVDILPTLGALVGLKIPAGEIDGRCLDLDAGAADSCAD</sequence>
<dbReference type="PANTHER" id="PTHR10151:SF120">
    <property type="entry name" value="BIS(5'-ADENOSYL)-TRIPHOSPHATASE"/>
    <property type="match status" value="1"/>
</dbReference>
<feature type="signal peptide" evidence="6">
    <location>
        <begin position="1"/>
        <end position="23"/>
    </location>
</feature>
<dbReference type="AlphaFoldDB" id="A0A1S1HG94"/>
<evidence type="ECO:0000256" key="6">
    <source>
        <dbReference type="SAM" id="SignalP"/>
    </source>
</evidence>
<organism evidence="7 8">
    <name type="scientific">Edaphosphingomonas haloaromaticamans</name>
    <dbReference type="NCBI Taxonomy" id="653954"/>
    <lineage>
        <taxon>Bacteria</taxon>
        <taxon>Pseudomonadati</taxon>
        <taxon>Pseudomonadota</taxon>
        <taxon>Alphaproteobacteria</taxon>
        <taxon>Sphingomonadales</taxon>
        <taxon>Rhizorhabdaceae</taxon>
        <taxon>Edaphosphingomonas</taxon>
    </lineage>
</organism>
<protein>
    <submittedName>
        <fullName evidence="7">Alkaline phosphatase PhoD</fullName>
        <ecNumber evidence="7">3.1.3.1</ecNumber>
    </submittedName>
</protein>
<evidence type="ECO:0000256" key="3">
    <source>
        <dbReference type="ARBA" id="ARBA00022729"/>
    </source>
</evidence>
<evidence type="ECO:0000256" key="5">
    <source>
        <dbReference type="PIRSR" id="PIRSR031924-51"/>
    </source>
</evidence>
<dbReference type="GO" id="GO:0046872">
    <property type="term" value="F:metal ion binding"/>
    <property type="evidence" value="ECO:0007669"/>
    <property type="project" value="UniProtKB-KW"/>
</dbReference>
<dbReference type="SUPFAM" id="SSF53649">
    <property type="entry name" value="Alkaline phosphatase-like"/>
    <property type="match status" value="1"/>
</dbReference>
<comment type="caution">
    <text evidence="7">The sequence shown here is derived from an EMBL/GenBank/DDBJ whole genome shotgun (WGS) entry which is preliminary data.</text>
</comment>
<dbReference type="Pfam" id="PF01663">
    <property type="entry name" value="Phosphodiest"/>
    <property type="match status" value="1"/>
</dbReference>
<keyword evidence="1 4" id="KW-0597">Phosphoprotein</keyword>
<feature type="binding site" evidence="5">
    <location>
        <begin position="163"/>
        <end position="165"/>
    </location>
    <ligand>
        <name>substrate</name>
    </ligand>
</feature>
<dbReference type="Gene3D" id="3.30.1360.150">
    <property type="match status" value="1"/>
</dbReference>
<proteinExistence type="predicted"/>
<dbReference type="EC" id="3.1.3.1" evidence="7"/>
<dbReference type="Proteomes" id="UP000179467">
    <property type="component" value="Unassembled WGS sequence"/>
</dbReference>
<gene>
    <name evidence="7" type="primary">phoD_1</name>
    <name evidence="7" type="ORF">BHE75_01537</name>
</gene>
<evidence type="ECO:0000256" key="2">
    <source>
        <dbReference type="ARBA" id="ARBA00022723"/>
    </source>
</evidence>
<keyword evidence="2" id="KW-0479">Metal-binding</keyword>
<evidence type="ECO:0000256" key="1">
    <source>
        <dbReference type="ARBA" id="ARBA00022553"/>
    </source>
</evidence>
<dbReference type="PANTHER" id="PTHR10151">
    <property type="entry name" value="ECTONUCLEOTIDE PYROPHOSPHATASE/PHOSPHODIESTERASE"/>
    <property type="match status" value="1"/>
</dbReference>
<evidence type="ECO:0000313" key="8">
    <source>
        <dbReference type="Proteomes" id="UP000179467"/>
    </source>
</evidence>
<dbReference type="InterPro" id="IPR017850">
    <property type="entry name" value="Alkaline_phosphatase_core_sf"/>
</dbReference>
<keyword evidence="8" id="KW-1185">Reference proteome</keyword>